<proteinExistence type="predicted"/>
<dbReference type="EMBL" id="CP000102">
    <property type="protein sequence ID" value="ABC57228.1"/>
    <property type="molecule type" value="Genomic_DNA"/>
</dbReference>
<dbReference type="AlphaFoldDB" id="Q2NG25"/>
<accession>Q2NG25</accession>
<dbReference type="RefSeq" id="WP_011406427.1">
    <property type="nucleotide sequence ID" value="NC_007681.1"/>
</dbReference>
<dbReference type="STRING" id="339860.Msp_0839"/>
<protein>
    <submittedName>
        <fullName evidence="1">Uncharacterized protein</fullName>
    </submittedName>
</protein>
<name>Q2NG25_METST</name>
<gene>
    <name evidence="1" type="ordered locus">Msp_0839</name>
</gene>
<dbReference type="Proteomes" id="UP000001931">
    <property type="component" value="Chromosome"/>
</dbReference>
<evidence type="ECO:0000313" key="2">
    <source>
        <dbReference type="Proteomes" id="UP000001931"/>
    </source>
</evidence>
<keyword evidence="2" id="KW-1185">Reference proteome</keyword>
<evidence type="ECO:0000313" key="1">
    <source>
        <dbReference type="EMBL" id="ABC57228.1"/>
    </source>
</evidence>
<dbReference type="GeneID" id="3855350"/>
<reference evidence="1 2" key="1">
    <citation type="journal article" date="2006" name="J. Bacteriol.">
        <title>The genome sequence of Methanosphaera stadtmanae reveals why this human intestinal archaeon is restricted to methanol and H2 for methane formation and ATP synthesis.</title>
        <authorList>
            <person name="Fricke W.F."/>
            <person name="Seedorf H."/>
            <person name="Henne A."/>
            <person name="Kruer M."/>
            <person name="Liesegang H."/>
            <person name="Hedderich R."/>
            <person name="Gottschalk G."/>
            <person name="Thauer R.K."/>
        </authorList>
    </citation>
    <scope>NUCLEOTIDE SEQUENCE [LARGE SCALE GENOMIC DNA]</scope>
    <source>
        <strain evidence="2">ATCC 43021 / DSM 3091 / JCM 11832 / MCB-3</strain>
    </source>
</reference>
<sequence>MVKRIWASPDPKYLHEIEDELYEYAVAHPEEYLGLNLYSVITDEFQKRLSDLYSEGEYHKTYMKILGKVKRAAMDYKYWKTPLEIAEWFVKKHPQWKRLYYYEGTEFC</sequence>
<dbReference type="HOGENOM" id="CLU_2217104_0_0_2"/>
<organism evidence="1 2">
    <name type="scientific">Methanosphaera stadtmanae (strain ATCC 43021 / DSM 3091 / JCM 11832 / MCB-3)</name>
    <dbReference type="NCBI Taxonomy" id="339860"/>
    <lineage>
        <taxon>Archaea</taxon>
        <taxon>Methanobacteriati</taxon>
        <taxon>Methanobacteriota</taxon>
        <taxon>Methanomada group</taxon>
        <taxon>Methanobacteria</taxon>
        <taxon>Methanobacteriales</taxon>
        <taxon>Methanobacteriaceae</taxon>
        <taxon>Methanosphaera</taxon>
    </lineage>
</organism>
<dbReference type="KEGG" id="mst:Msp_0839"/>